<comment type="caution">
    <text evidence="1">The sequence shown here is derived from an EMBL/GenBank/DDBJ whole genome shotgun (WGS) entry which is preliminary data.</text>
</comment>
<sequence length="90" mass="10721">MEEIKYIIVKKIKNYGYAILISTLRFSIKSTHFAKTKSKDLIEKIKTKFYKNEKVNEEVKEVSKFLKSVSEYKNKIKKIKSRIKEEEGIE</sequence>
<protein>
    <submittedName>
        <fullName evidence="1">Uncharacterized protein</fullName>
    </submittedName>
</protein>
<accession>A0A1F6V249</accession>
<dbReference type="EMBL" id="MFTO01000013">
    <property type="protein sequence ID" value="OGI63712.1"/>
    <property type="molecule type" value="Genomic_DNA"/>
</dbReference>
<gene>
    <name evidence="1" type="ORF">A2733_01950</name>
</gene>
<proteinExistence type="predicted"/>
<organism evidence="1 2">
    <name type="scientific">Candidatus Nomurabacteria bacterium RIFCSPHIGHO2_01_FULL_40_20</name>
    <dbReference type="NCBI Taxonomy" id="1801738"/>
    <lineage>
        <taxon>Bacteria</taxon>
        <taxon>Candidatus Nomuraibacteriota</taxon>
    </lineage>
</organism>
<dbReference type="Proteomes" id="UP000178985">
    <property type="component" value="Unassembled WGS sequence"/>
</dbReference>
<name>A0A1F6V249_9BACT</name>
<reference evidence="1 2" key="1">
    <citation type="journal article" date="2016" name="Nat. Commun.">
        <title>Thousands of microbial genomes shed light on interconnected biogeochemical processes in an aquifer system.</title>
        <authorList>
            <person name="Anantharaman K."/>
            <person name="Brown C.T."/>
            <person name="Hug L.A."/>
            <person name="Sharon I."/>
            <person name="Castelle C.J."/>
            <person name="Probst A.J."/>
            <person name="Thomas B.C."/>
            <person name="Singh A."/>
            <person name="Wilkins M.J."/>
            <person name="Karaoz U."/>
            <person name="Brodie E.L."/>
            <person name="Williams K.H."/>
            <person name="Hubbard S.S."/>
            <person name="Banfield J.F."/>
        </authorList>
    </citation>
    <scope>NUCLEOTIDE SEQUENCE [LARGE SCALE GENOMIC DNA]</scope>
</reference>
<evidence type="ECO:0000313" key="2">
    <source>
        <dbReference type="Proteomes" id="UP000178985"/>
    </source>
</evidence>
<evidence type="ECO:0000313" key="1">
    <source>
        <dbReference type="EMBL" id="OGI63712.1"/>
    </source>
</evidence>
<dbReference type="AlphaFoldDB" id="A0A1F6V249"/>